<dbReference type="Gene3D" id="1.10.1760.20">
    <property type="match status" value="1"/>
</dbReference>
<evidence type="ECO:0000313" key="3">
    <source>
        <dbReference type="Proteomes" id="UP000746160"/>
    </source>
</evidence>
<organism evidence="2 3">
    <name type="scientific">Mycoplasmopsis anatis</name>
    <dbReference type="NCBI Taxonomy" id="171279"/>
    <lineage>
        <taxon>Bacteria</taxon>
        <taxon>Bacillati</taxon>
        <taxon>Mycoplasmatota</taxon>
        <taxon>Mycoplasmoidales</taxon>
        <taxon>Metamycoplasmataceae</taxon>
        <taxon>Mycoplasmopsis</taxon>
    </lineage>
</organism>
<name>A0A9Q3QE72_9BACT</name>
<feature type="transmembrane region" description="Helical" evidence="1">
    <location>
        <begin position="84"/>
        <end position="103"/>
    </location>
</feature>
<dbReference type="Proteomes" id="UP000746160">
    <property type="component" value="Unassembled WGS sequence"/>
</dbReference>
<reference evidence="2" key="1">
    <citation type="journal article" date="2021" name="Genes Genomics">
        <title>Comparative genomic analysis of Mycoplasma anatis strains.</title>
        <authorList>
            <person name="Zhou Q."/>
            <person name="Mai K."/>
            <person name="Yang D."/>
            <person name="Liu J."/>
            <person name="Yan Z."/>
            <person name="Luo C."/>
            <person name="Tan Y."/>
            <person name="Cao S."/>
            <person name="Zhou Q."/>
            <person name="Chen L."/>
            <person name="Chen F."/>
        </authorList>
    </citation>
    <scope>NUCLEOTIDE SEQUENCE</scope>
    <source>
        <strain evidence="2">DP07</strain>
    </source>
</reference>
<evidence type="ECO:0000256" key="1">
    <source>
        <dbReference type="SAM" id="Phobius"/>
    </source>
</evidence>
<feature type="transmembrane region" description="Helical" evidence="1">
    <location>
        <begin position="179"/>
        <end position="203"/>
    </location>
</feature>
<proteinExistence type="predicted"/>
<keyword evidence="1" id="KW-1133">Transmembrane helix</keyword>
<protein>
    <submittedName>
        <fullName evidence="2">Uncharacterized protein</fullName>
    </submittedName>
</protein>
<keyword evidence="1" id="KW-0472">Membrane</keyword>
<gene>
    <name evidence="2" type="ORF">MADP07_00568</name>
</gene>
<accession>A0A9Q3QE72</accession>
<comment type="caution">
    <text evidence="2">The sequence shown here is derived from an EMBL/GenBank/DDBJ whole genome shotgun (WGS) entry which is preliminary data.</text>
</comment>
<dbReference type="EMBL" id="JABZFG010000009">
    <property type="protein sequence ID" value="MBW0602834.1"/>
    <property type="molecule type" value="Genomic_DNA"/>
</dbReference>
<dbReference type="RefSeq" id="WP_369122795.1">
    <property type="nucleotide sequence ID" value="NZ_JABZEV010000006.1"/>
</dbReference>
<dbReference type="NCBIfam" id="NF046054">
    <property type="entry name" value="memb_MPN527"/>
    <property type="match status" value="1"/>
</dbReference>
<feature type="transmembrane region" description="Helical" evidence="1">
    <location>
        <begin position="6"/>
        <end position="26"/>
    </location>
</feature>
<dbReference type="AlphaFoldDB" id="A0A9Q3QE72"/>
<sequence>MKKTIIFRISILSIFLSLVLIFDFISKFLKISFFTIELTTVFIFVFFIYISFIDGFILIFLRFLLKVFITGSSDILTNLIGNTILLIANITLVLTYILFMKVLKKHSMNFLVKSILSFIVSTLITAMVMSLLNTFVFNSLYFYSFKLLEKPFLTLLLENYQTKFKGYFLGIDNYFLGSITLYLGFNLLNGFIIFIFSLPIIIWEYKTKFIQNFIEVHKKTKY</sequence>
<keyword evidence="1" id="KW-0812">Transmembrane</keyword>
<feature type="transmembrane region" description="Helical" evidence="1">
    <location>
        <begin position="115"/>
        <end position="143"/>
    </location>
</feature>
<evidence type="ECO:0000313" key="2">
    <source>
        <dbReference type="EMBL" id="MBW0602834.1"/>
    </source>
</evidence>
<feature type="transmembrane region" description="Helical" evidence="1">
    <location>
        <begin position="38"/>
        <end position="64"/>
    </location>
</feature>